<evidence type="ECO:0000256" key="4">
    <source>
        <dbReference type="ARBA" id="ARBA00047761"/>
    </source>
</evidence>
<dbReference type="AlphaFoldDB" id="A0A8S1SSI9"/>
<dbReference type="OrthoDB" id="273181at2759"/>
<sequence length="382" mass="43806">MVCVVVFRSDEWRQIDESLIKSHIFGSSMKFWKYKKLSSKYTFINKIYQQIYKIQMLQQRPPFPSGVMDCILPRTQELGALFLSGIEAALNPYLLQQNQIGAILTVGSEMAHLQFQDANHKILHLNDTSHDPIKRHFDESIQFIQENRQRCNVLVHCYVGVSRSATIIIAYLMQICNFPFQKSLQHLIQVRPLINPNPGFMQQLQSFDQELLIKRLSQIRPPSVEIQRPISVHGQRREQLSSHRSTGLPQSPLKKVNAPGQVNQRSLMMTPMSIRKVESNHFRQGTPLKMKDNFCKSLNSSINSHDFRKVLQQCNQFHSAKKSTNDGNMIKQAAIFCKTYSNNQNQLSQVNLLLKTPGSGLGTQTKSKVPLKIKGSIVQEQY</sequence>
<dbReference type="PROSITE" id="PS50056">
    <property type="entry name" value="TYR_PHOSPHATASE_2"/>
    <property type="match status" value="1"/>
</dbReference>
<protein>
    <recommendedName>
        <fullName evidence="11">Protein-tyrosine-phosphatase</fullName>
    </recommendedName>
</protein>
<evidence type="ECO:0000313" key="9">
    <source>
        <dbReference type="EMBL" id="CAD8141464.1"/>
    </source>
</evidence>
<dbReference type="PANTHER" id="PTHR45948">
    <property type="entry name" value="DUAL SPECIFICITY PROTEIN PHOSPHATASE DDB_G0269404-RELATED"/>
    <property type="match status" value="1"/>
</dbReference>
<dbReference type="CDD" id="cd14498">
    <property type="entry name" value="DSP"/>
    <property type="match status" value="1"/>
</dbReference>
<dbReference type="EMBL" id="CAJJDP010000011">
    <property type="protein sequence ID" value="CAD8141464.1"/>
    <property type="molecule type" value="Genomic_DNA"/>
</dbReference>
<organism evidence="9 10">
    <name type="scientific">Paramecium octaurelia</name>
    <dbReference type="NCBI Taxonomy" id="43137"/>
    <lineage>
        <taxon>Eukaryota</taxon>
        <taxon>Sar</taxon>
        <taxon>Alveolata</taxon>
        <taxon>Ciliophora</taxon>
        <taxon>Intramacronucleata</taxon>
        <taxon>Oligohymenophorea</taxon>
        <taxon>Peniculida</taxon>
        <taxon>Parameciidae</taxon>
        <taxon>Paramecium</taxon>
    </lineage>
</organism>
<feature type="domain" description="Tyrosine-protein phosphatase" evidence="7">
    <location>
        <begin position="72"/>
        <end position="213"/>
    </location>
</feature>
<comment type="similarity">
    <text evidence="1">Belongs to the protein-tyrosine phosphatase family. Non-receptor class dual specificity subfamily.</text>
</comment>
<evidence type="ECO:0000256" key="6">
    <source>
        <dbReference type="SAM" id="MobiDB-lite"/>
    </source>
</evidence>
<evidence type="ECO:0000259" key="8">
    <source>
        <dbReference type="PROSITE" id="PS50056"/>
    </source>
</evidence>
<name>A0A8S1SSI9_PAROT</name>
<proteinExistence type="inferred from homology"/>
<dbReference type="FunFam" id="3.90.190.10:FF:000129">
    <property type="entry name" value="Dual specificity protein phosphatase, putative"/>
    <property type="match status" value="1"/>
</dbReference>
<accession>A0A8S1SSI9</accession>
<keyword evidence="3" id="KW-0904">Protein phosphatase</keyword>
<feature type="domain" description="Tyrosine specific protein phosphatases" evidence="8">
    <location>
        <begin position="135"/>
        <end position="208"/>
    </location>
</feature>
<dbReference type="Pfam" id="PF00782">
    <property type="entry name" value="DSPc"/>
    <property type="match status" value="1"/>
</dbReference>
<dbReference type="PROSITE" id="PS00383">
    <property type="entry name" value="TYR_PHOSPHATASE_1"/>
    <property type="match status" value="1"/>
</dbReference>
<evidence type="ECO:0000256" key="3">
    <source>
        <dbReference type="ARBA" id="ARBA00022912"/>
    </source>
</evidence>
<dbReference type="InterPro" id="IPR000387">
    <property type="entry name" value="Tyr_Pase_dom"/>
</dbReference>
<dbReference type="PANTHER" id="PTHR45948:SF2">
    <property type="entry name" value="DUAL SPECIFICITY PROTEIN PHOSPHATASE"/>
    <property type="match status" value="1"/>
</dbReference>
<feature type="region of interest" description="Disordered" evidence="6">
    <location>
        <begin position="231"/>
        <end position="257"/>
    </location>
</feature>
<evidence type="ECO:0000256" key="1">
    <source>
        <dbReference type="ARBA" id="ARBA00008601"/>
    </source>
</evidence>
<evidence type="ECO:0000313" key="10">
    <source>
        <dbReference type="Proteomes" id="UP000683925"/>
    </source>
</evidence>
<comment type="caution">
    <text evidence="9">The sequence shown here is derived from an EMBL/GenBank/DDBJ whole genome shotgun (WGS) entry which is preliminary data.</text>
</comment>
<dbReference type="PROSITE" id="PS50054">
    <property type="entry name" value="TYR_PHOSPHATASE_DUAL"/>
    <property type="match status" value="1"/>
</dbReference>
<comment type="catalytic activity">
    <reaction evidence="5">
        <text>O-phospho-L-threonyl-[protein] + H2O = L-threonyl-[protein] + phosphate</text>
        <dbReference type="Rhea" id="RHEA:47004"/>
        <dbReference type="Rhea" id="RHEA-COMP:11060"/>
        <dbReference type="Rhea" id="RHEA-COMP:11605"/>
        <dbReference type="ChEBI" id="CHEBI:15377"/>
        <dbReference type="ChEBI" id="CHEBI:30013"/>
        <dbReference type="ChEBI" id="CHEBI:43474"/>
        <dbReference type="ChEBI" id="CHEBI:61977"/>
        <dbReference type="EC" id="3.1.3.16"/>
    </reaction>
</comment>
<evidence type="ECO:0000259" key="7">
    <source>
        <dbReference type="PROSITE" id="PS50054"/>
    </source>
</evidence>
<dbReference type="InterPro" id="IPR000340">
    <property type="entry name" value="Dual-sp_phosphatase_cat-dom"/>
</dbReference>
<comment type="catalytic activity">
    <reaction evidence="4">
        <text>O-phospho-L-seryl-[protein] + H2O = L-seryl-[protein] + phosphate</text>
        <dbReference type="Rhea" id="RHEA:20629"/>
        <dbReference type="Rhea" id="RHEA-COMP:9863"/>
        <dbReference type="Rhea" id="RHEA-COMP:11604"/>
        <dbReference type="ChEBI" id="CHEBI:15377"/>
        <dbReference type="ChEBI" id="CHEBI:29999"/>
        <dbReference type="ChEBI" id="CHEBI:43474"/>
        <dbReference type="ChEBI" id="CHEBI:83421"/>
        <dbReference type="EC" id="3.1.3.16"/>
    </reaction>
</comment>
<dbReference type="InterPro" id="IPR016130">
    <property type="entry name" value="Tyr_Pase_AS"/>
</dbReference>
<dbReference type="Proteomes" id="UP000683925">
    <property type="component" value="Unassembled WGS sequence"/>
</dbReference>
<evidence type="ECO:0008006" key="11">
    <source>
        <dbReference type="Google" id="ProtNLM"/>
    </source>
</evidence>
<evidence type="ECO:0000256" key="2">
    <source>
        <dbReference type="ARBA" id="ARBA00022801"/>
    </source>
</evidence>
<dbReference type="GO" id="GO:0005829">
    <property type="term" value="C:cytosol"/>
    <property type="evidence" value="ECO:0007669"/>
    <property type="project" value="TreeGrafter"/>
</dbReference>
<gene>
    <name evidence="9" type="ORF">POCTA_138.1.T0120445</name>
</gene>
<dbReference type="OMA" id="QFQDANH"/>
<evidence type="ECO:0000256" key="5">
    <source>
        <dbReference type="ARBA" id="ARBA00048336"/>
    </source>
</evidence>
<dbReference type="GO" id="GO:0004722">
    <property type="term" value="F:protein serine/threonine phosphatase activity"/>
    <property type="evidence" value="ECO:0007669"/>
    <property type="project" value="UniProtKB-EC"/>
</dbReference>
<dbReference type="SMART" id="SM00195">
    <property type="entry name" value="DSPc"/>
    <property type="match status" value="1"/>
</dbReference>
<keyword evidence="10" id="KW-1185">Reference proteome</keyword>
<dbReference type="InterPro" id="IPR020422">
    <property type="entry name" value="TYR_PHOSPHATASE_DUAL_dom"/>
</dbReference>
<dbReference type="GO" id="GO:0004725">
    <property type="term" value="F:protein tyrosine phosphatase activity"/>
    <property type="evidence" value="ECO:0007669"/>
    <property type="project" value="TreeGrafter"/>
</dbReference>
<keyword evidence="2" id="KW-0378">Hydrolase</keyword>
<reference evidence="9" key="1">
    <citation type="submission" date="2021-01" db="EMBL/GenBank/DDBJ databases">
        <authorList>
            <consortium name="Genoscope - CEA"/>
            <person name="William W."/>
        </authorList>
    </citation>
    <scope>NUCLEOTIDE SEQUENCE</scope>
</reference>
<dbReference type="GO" id="GO:0007165">
    <property type="term" value="P:signal transduction"/>
    <property type="evidence" value="ECO:0007669"/>
    <property type="project" value="TreeGrafter"/>
</dbReference>